<accession>A0A1I9G0D4</accession>
<protein>
    <submittedName>
        <fullName evidence="1">Bm511</fullName>
    </submittedName>
</protein>
<proteinExistence type="predicted"/>
<evidence type="ECO:0000313" key="1">
    <source>
        <dbReference type="EMBL" id="CDP97062.1"/>
    </source>
</evidence>
<reference evidence="1" key="2">
    <citation type="submission" date="2012-12" db="EMBL/GenBank/DDBJ databases">
        <authorList>
            <consortium name="WormBase Consortium"/>
            <person name="Ghedin E."/>
            <person name="Paulini M."/>
        </authorList>
    </citation>
    <scope>NUCLEOTIDE SEQUENCE</scope>
    <source>
        <strain evidence="1">FR3</strain>
    </source>
</reference>
<organism evidence="1">
    <name type="scientific">Brugia malayi</name>
    <name type="common">Filarial nematode worm</name>
    <dbReference type="NCBI Taxonomy" id="6279"/>
    <lineage>
        <taxon>Eukaryota</taxon>
        <taxon>Metazoa</taxon>
        <taxon>Ecdysozoa</taxon>
        <taxon>Nematoda</taxon>
        <taxon>Chromadorea</taxon>
        <taxon>Rhabditida</taxon>
        <taxon>Spirurina</taxon>
        <taxon>Spiruromorpha</taxon>
        <taxon>Filarioidea</taxon>
        <taxon>Onchocercidae</taxon>
        <taxon>Brugia</taxon>
    </lineage>
</organism>
<dbReference type="AlphaFoldDB" id="A0A1I9G0D4"/>
<sequence length="74" mass="8561">MLQPAKYLPAHGMKVRIEWLVFAFGNEVSVREGCYTSGNHYNLKENVSIRLKVQFEELTTDTVTISNSQLKWKD</sequence>
<gene>
    <name evidence="1" type="primary">Bm511</name>
    <name evidence="1" type="ORF">BM_Bm511</name>
</gene>
<dbReference type="EMBL" id="LN856968">
    <property type="protein sequence ID" value="CDP97062.1"/>
    <property type="molecule type" value="Genomic_DNA"/>
</dbReference>
<reference evidence="1" key="1">
    <citation type="journal article" date="2007" name="Science">
        <title>Draft genome of the filarial nematode parasite Brugia malayi.</title>
        <authorList>
            <person name="Ghedin E."/>
            <person name="Wang S."/>
            <person name="Spiro D."/>
            <person name="Caler E."/>
            <person name="Zhao Q."/>
            <person name="Crabtree J."/>
            <person name="Allen J.E."/>
            <person name="Delcher A.L."/>
            <person name="Guiliano D.B."/>
            <person name="Miranda-Saavedra D."/>
            <person name="Angiuoli S.V."/>
            <person name="Creasy T."/>
            <person name="Amedeo P."/>
            <person name="Haas B."/>
            <person name="El-Sayed N.M."/>
            <person name="Wortman J.R."/>
            <person name="Feldblyum T."/>
            <person name="Tallon L."/>
            <person name="Schatz M."/>
            <person name="Shumway M."/>
            <person name="Koo H."/>
            <person name="Salzberg S.L."/>
            <person name="Schobel S."/>
            <person name="Pertea M."/>
            <person name="Pop M."/>
            <person name="White O."/>
            <person name="Barton G.J."/>
            <person name="Carlow C.K."/>
            <person name="Crawford M.J."/>
            <person name="Daub J."/>
            <person name="Dimmic M.W."/>
            <person name="Estes C.F."/>
            <person name="Foster J.M."/>
            <person name="Ganatra M."/>
            <person name="Gregory W.F."/>
            <person name="Johnson N.M."/>
            <person name="Jin J."/>
            <person name="Komuniecki R."/>
            <person name="Korf I."/>
            <person name="Kumar S."/>
            <person name="Laney S."/>
            <person name="Li B.W."/>
            <person name="Li W."/>
            <person name="Lindblom T.H."/>
            <person name="Lustigman S."/>
            <person name="Ma D."/>
            <person name="Maina C.V."/>
            <person name="Martin D.M."/>
            <person name="McCarter J.P."/>
            <person name="McReynolds L."/>
            <person name="Mitreva M."/>
            <person name="Nutman T.B."/>
            <person name="Parkinson J."/>
            <person name="Peregrin-Alvarez J.M."/>
            <person name="Poole C."/>
            <person name="Ren Q."/>
            <person name="Saunders L."/>
            <person name="Sluder A.E."/>
            <person name="Smith K."/>
            <person name="Stanke M."/>
            <person name="Unnasch T.R."/>
            <person name="Ware J."/>
            <person name="Wei A.D."/>
            <person name="Weil G."/>
            <person name="Williams D.J."/>
            <person name="Zhang Y."/>
            <person name="Williams S.A."/>
            <person name="Fraser-Liggett C."/>
            <person name="Slatko B."/>
            <person name="Blaxter M.L."/>
            <person name="Scott A.L."/>
        </authorList>
    </citation>
    <scope>NUCLEOTIDE SEQUENCE</scope>
    <source>
        <strain evidence="1">FR3</strain>
    </source>
</reference>
<name>A0A1I9G0D4_BRUMA</name>